<reference evidence="2 3" key="1">
    <citation type="submission" date="2014-06" db="EMBL/GenBank/DDBJ databases">
        <title>Evolutionary Origins and Diversification of the Mycorrhizal Mutualists.</title>
        <authorList>
            <consortium name="DOE Joint Genome Institute"/>
            <consortium name="Mycorrhizal Genomics Consortium"/>
            <person name="Kohler A."/>
            <person name="Kuo A."/>
            <person name="Nagy L.G."/>
            <person name="Floudas D."/>
            <person name="Copeland A."/>
            <person name="Barry K.W."/>
            <person name="Cichocki N."/>
            <person name="Veneault-Fourrey C."/>
            <person name="LaButti K."/>
            <person name="Lindquist E.A."/>
            <person name="Lipzen A."/>
            <person name="Lundell T."/>
            <person name="Morin E."/>
            <person name="Murat C."/>
            <person name="Riley R."/>
            <person name="Ohm R."/>
            <person name="Sun H."/>
            <person name="Tunlid A."/>
            <person name="Henrissat B."/>
            <person name="Grigoriev I.V."/>
            <person name="Hibbett D.S."/>
            <person name="Martin F."/>
        </authorList>
    </citation>
    <scope>NUCLEOTIDE SEQUENCE [LARGE SCALE GENOMIC DNA]</scope>
    <source>
        <strain evidence="2 3">FD-325 SS-3</strain>
    </source>
</reference>
<dbReference type="AlphaFoldDB" id="A0A0C9SY69"/>
<gene>
    <name evidence="2" type="ORF">PLICRDRAFT_45637</name>
</gene>
<name>A0A0C9SY69_PLICR</name>
<evidence type="ECO:0000313" key="2">
    <source>
        <dbReference type="EMBL" id="KII84835.1"/>
    </source>
</evidence>
<accession>A0A0C9SY69</accession>
<protein>
    <recommendedName>
        <fullName evidence="4">HNH nuclease domain-containing protein</fullName>
    </recommendedName>
</protein>
<organism evidence="2 3">
    <name type="scientific">Plicaturopsis crispa FD-325 SS-3</name>
    <dbReference type="NCBI Taxonomy" id="944288"/>
    <lineage>
        <taxon>Eukaryota</taxon>
        <taxon>Fungi</taxon>
        <taxon>Dikarya</taxon>
        <taxon>Basidiomycota</taxon>
        <taxon>Agaricomycotina</taxon>
        <taxon>Agaricomycetes</taxon>
        <taxon>Agaricomycetidae</taxon>
        <taxon>Amylocorticiales</taxon>
        <taxon>Amylocorticiaceae</taxon>
        <taxon>Plicatura</taxon>
        <taxon>Plicaturopsis crispa</taxon>
    </lineage>
</organism>
<feature type="region of interest" description="Disordered" evidence="1">
    <location>
        <begin position="1"/>
        <end position="59"/>
    </location>
</feature>
<evidence type="ECO:0000313" key="3">
    <source>
        <dbReference type="Proteomes" id="UP000053263"/>
    </source>
</evidence>
<evidence type="ECO:0000256" key="1">
    <source>
        <dbReference type="SAM" id="MobiDB-lite"/>
    </source>
</evidence>
<dbReference type="Proteomes" id="UP000053263">
    <property type="component" value="Unassembled WGS sequence"/>
</dbReference>
<feature type="region of interest" description="Disordered" evidence="1">
    <location>
        <begin position="308"/>
        <end position="363"/>
    </location>
</feature>
<feature type="compositionally biased region" description="Basic residues" evidence="1">
    <location>
        <begin position="353"/>
        <end position="363"/>
    </location>
</feature>
<proteinExistence type="predicted"/>
<evidence type="ECO:0008006" key="4">
    <source>
        <dbReference type="Google" id="ProtNLM"/>
    </source>
</evidence>
<sequence>MIPARSKTTRRPPPRIYYNTTQHRNDEADYHPSPPENANTTHGVIEPTPEERANNRQRRAHRRVEAINPDGTQRCLVTNTTSTLEVIHALRYSTDEELLCILEYAWNKRKGTLNVNSRYNLTALSIDWHRLFDKDQWILLPEEKYIAAYYRDAKNPSVDAVPIGDNFPGPMESEDNMFNYTLLPRFSHAMMEKSAAELVEPFEVPSEVKKSQTEWPIAQYNYHGYPFGTLRTLRSHLQPFWVIANAGPKLDNDDGDEFSAAAIHQYNGDITRAQHTVSLLDTMIAIWRGWTEHGQEPVPLPHDYVAPSGTSSIMTRPKRARESDVDPDVFDVPPSPTPVSSSRHTSDVFGVREKRRKTKTTQI</sequence>
<dbReference type="EMBL" id="KN832569">
    <property type="protein sequence ID" value="KII84835.1"/>
    <property type="molecule type" value="Genomic_DNA"/>
</dbReference>
<keyword evidence="3" id="KW-1185">Reference proteome</keyword>
<dbReference type="HOGENOM" id="CLU_779795_0_0_1"/>
<dbReference type="OrthoDB" id="3133596at2759"/>